<dbReference type="RefSeq" id="WP_090840519.1">
    <property type="nucleotide sequence ID" value="NZ_FORM01000006.1"/>
</dbReference>
<protein>
    <recommendedName>
        <fullName evidence="5 6">Dephospho-CoA kinase</fullName>
        <ecNumber evidence="5 6">2.7.1.24</ecNumber>
    </recommendedName>
    <alternativeName>
        <fullName evidence="5">Dephosphocoenzyme A kinase</fullName>
    </alternativeName>
</protein>
<evidence type="ECO:0000313" key="7">
    <source>
        <dbReference type="EMBL" id="SFJ34305.1"/>
    </source>
</evidence>
<evidence type="ECO:0000256" key="1">
    <source>
        <dbReference type="ARBA" id="ARBA00009018"/>
    </source>
</evidence>
<accession>A0A1I3QKL7</accession>
<dbReference type="EMBL" id="FORM01000006">
    <property type="protein sequence ID" value="SFJ34305.1"/>
    <property type="molecule type" value="Genomic_DNA"/>
</dbReference>
<feature type="binding site" evidence="5">
    <location>
        <begin position="13"/>
        <end position="18"/>
    </location>
    <ligand>
        <name>ATP</name>
        <dbReference type="ChEBI" id="CHEBI:30616"/>
    </ligand>
</feature>
<dbReference type="CDD" id="cd02022">
    <property type="entry name" value="DPCK"/>
    <property type="match status" value="1"/>
</dbReference>
<evidence type="ECO:0000313" key="8">
    <source>
        <dbReference type="Proteomes" id="UP000199559"/>
    </source>
</evidence>
<reference evidence="8" key="1">
    <citation type="submission" date="2016-10" db="EMBL/GenBank/DDBJ databases">
        <authorList>
            <person name="Varghese N."/>
            <person name="Submissions S."/>
        </authorList>
    </citation>
    <scope>NUCLEOTIDE SEQUENCE [LARGE SCALE GENOMIC DNA]</scope>
    <source>
        <strain evidence="8">DSM 28881</strain>
    </source>
</reference>
<dbReference type="STRING" id="1144750.SAMN05443431_106187"/>
<comment type="similarity">
    <text evidence="1 5">Belongs to the CoaE family.</text>
</comment>
<dbReference type="GO" id="GO:0004140">
    <property type="term" value="F:dephospho-CoA kinase activity"/>
    <property type="evidence" value="ECO:0007669"/>
    <property type="project" value="UniProtKB-UniRule"/>
</dbReference>
<dbReference type="PROSITE" id="PS51219">
    <property type="entry name" value="DPCK"/>
    <property type="match status" value="1"/>
</dbReference>
<dbReference type="AlphaFoldDB" id="A0A1I3QKL7"/>
<comment type="pathway">
    <text evidence="5">Cofactor biosynthesis; coenzyme A biosynthesis; CoA from (R)-pantothenate: step 5/5.</text>
</comment>
<dbReference type="GO" id="GO:0015937">
    <property type="term" value="P:coenzyme A biosynthetic process"/>
    <property type="evidence" value="ECO:0007669"/>
    <property type="project" value="UniProtKB-UniRule"/>
</dbReference>
<dbReference type="InterPro" id="IPR001977">
    <property type="entry name" value="Depp_CoAkinase"/>
</dbReference>
<proteinExistence type="inferred from homology"/>
<evidence type="ECO:0000256" key="4">
    <source>
        <dbReference type="ARBA" id="ARBA00022993"/>
    </source>
</evidence>
<dbReference type="EC" id="2.7.1.24" evidence="5 6"/>
<evidence type="ECO:0000256" key="3">
    <source>
        <dbReference type="ARBA" id="ARBA00022840"/>
    </source>
</evidence>
<dbReference type="NCBIfam" id="TIGR00152">
    <property type="entry name" value="dephospho-CoA kinase"/>
    <property type="match status" value="1"/>
</dbReference>
<keyword evidence="3 5" id="KW-0067">ATP-binding</keyword>
<name>A0A1I3QKL7_9FLAO</name>
<dbReference type="GO" id="GO:0005524">
    <property type="term" value="F:ATP binding"/>
    <property type="evidence" value="ECO:0007669"/>
    <property type="project" value="UniProtKB-UniRule"/>
</dbReference>
<keyword evidence="5 7" id="KW-0418">Kinase</keyword>
<evidence type="ECO:0000256" key="2">
    <source>
        <dbReference type="ARBA" id="ARBA00022741"/>
    </source>
</evidence>
<keyword evidence="8" id="KW-1185">Reference proteome</keyword>
<dbReference type="SUPFAM" id="SSF52540">
    <property type="entry name" value="P-loop containing nucleoside triphosphate hydrolases"/>
    <property type="match status" value="1"/>
</dbReference>
<dbReference type="UniPathway" id="UPA00241">
    <property type="reaction ID" value="UER00356"/>
</dbReference>
<gene>
    <name evidence="5" type="primary">coaE</name>
    <name evidence="7" type="ORF">SAMN05443431_106187</name>
</gene>
<dbReference type="Proteomes" id="UP000199559">
    <property type="component" value="Unassembled WGS sequence"/>
</dbReference>
<keyword evidence="5" id="KW-0963">Cytoplasm</keyword>
<dbReference type="PANTHER" id="PTHR10695">
    <property type="entry name" value="DEPHOSPHO-COA KINASE-RELATED"/>
    <property type="match status" value="1"/>
</dbReference>
<dbReference type="PANTHER" id="PTHR10695:SF46">
    <property type="entry name" value="BIFUNCTIONAL COENZYME A SYNTHASE-RELATED"/>
    <property type="match status" value="1"/>
</dbReference>
<comment type="subcellular location">
    <subcellularLocation>
        <location evidence="5">Cytoplasm</location>
    </subcellularLocation>
</comment>
<evidence type="ECO:0000256" key="5">
    <source>
        <dbReference type="HAMAP-Rule" id="MF_00376"/>
    </source>
</evidence>
<keyword evidence="4 5" id="KW-0173">Coenzyme A biosynthesis</keyword>
<dbReference type="HAMAP" id="MF_00376">
    <property type="entry name" value="Dephospho_CoA_kinase"/>
    <property type="match status" value="1"/>
</dbReference>
<evidence type="ECO:0000256" key="6">
    <source>
        <dbReference type="NCBIfam" id="TIGR00152"/>
    </source>
</evidence>
<dbReference type="Pfam" id="PF01121">
    <property type="entry name" value="CoaE"/>
    <property type="match status" value="1"/>
</dbReference>
<organism evidence="7 8">
    <name type="scientific">Olleya namhaensis</name>
    <dbReference type="NCBI Taxonomy" id="1144750"/>
    <lineage>
        <taxon>Bacteria</taxon>
        <taxon>Pseudomonadati</taxon>
        <taxon>Bacteroidota</taxon>
        <taxon>Flavobacteriia</taxon>
        <taxon>Flavobacteriales</taxon>
        <taxon>Flavobacteriaceae</taxon>
    </lineage>
</organism>
<dbReference type="GO" id="GO:0005737">
    <property type="term" value="C:cytoplasm"/>
    <property type="evidence" value="ECO:0007669"/>
    <property type="project" value="UniProtKB-SubCell"/>
</dbReference>
<sequence length="199" mass="22214">MTPIIVGLTGGIGSGKTTVANFFKDLGVPVYIADTEAKALMNRSKIIKRKLVQLFGDQAYIDASLNKPFIASQIFNNKALLQQMNAIVHPKVAKHFANWVKKQESDYVISEAAIIFENGSYKKYDVIITVVAPEDVRLKRVVKRDDSSSEKVKAIMKNQWSDKQKTELSDFVITNVNLEGTRHQVGKIHAKILNSATNH</sequence>
<keyword evidence="2 5" id="KW-0547">Nucleotide-binding</keyword>
<dbReference type="PRINTS" id="PR00988">
    <property type="entry name" value="URIDINKINASE"/>
</dbReference>
<keyword evidence="5" id="KW-0808">Transferase</keyword>
<comment type="function">
    <text evidence="5">Catalyzes the phosphorylation of the 3'-hydroxyl group of dephosphocoenzyme A to form coenzyme A.</text>
</comment>
<dbReference type="InterPro" id="IPR027417">
    <property type="entry name" value="P-loop_NTPase"/>
</dbReference>
<comment type="catalytic activity">
    <reaction evidence="5">
        <text>3'-dephospho-CoA + ATP = ADP + CoA + H(+)</text>
        <dbReference type="Rhea" id="RHEA:18245"/>
        <dbReference type="ChEBI" id="CHEBI:15378"/>
        <dbReference type="ChEBI" id="CHEBI:30616"/>
        <dbReference type="ChEBI" id="CHEBI:57287"/>
        <dbReference type="ChEBI" id="CHEBI:57328"/>
        <dbReference type="ChEBI" id="CHEBI:456216"/>
        <dbReference type="EC" id="2.7.1.24"/>
    </reaction>
</comment>
<dbReference type="Gene3D" id="3.40.50.300">
    <property type="entry name" value="P-loop containing nucleotide triphosphate hydrolases"/>
    <property type="match status" value="1"/>
</dbReference>